<dbReference type="GO" id="GO:0051897">
    <property type="term" value="P:positive regulation of phosphatidylinositol 3-kinase/protein kinase B signal transduction"/>
    <property type="evidence" value="ECO:0007669"/>
    <property type="project" value="TreeGrafter"/>
</dbReference>
<name>A0A182T3A5_9DIPT</name>
<dbReference type="AlphaFoldDB" id="A0A182T3A5"/>
<dbReference type="Pfam" id="PF14664">
    <property type="entry name" value="RICTOR_N"/>
    <property type="match status" value="1"/>
</dbReference>
<dbReference type="InterPro" id="IPR028268">
    <property type="entry name" value="Pianissimo_fam"/>
</dbReference>
<dbReference type="VEuPathDB" id="VectorBase:AMAM018757"/>
<evidence type="ECO:0000259" key="1">
    <source>
        <dbReference type="Pfam" id="PF14664"/>
    </source>
</evidence>
<reference evidence="2" key="2">
    <citation type="submission" date="2020-05" db="UniProtKB">
        <authorList>
            <consortium name="EnsemblMetazoa"/>
        </authorList>
    </citation>
    <scope>IDENTIFICATION</scope>
    <source>
        <strain evidence="2">maculatus3</strain>
    </source>
</reference>
<sequence>MAMSSWMIRRSLRQRSRPAPEDCYRLDTDKTLRENANDIYIGLCSFHTSINKRLSLLNGLVKLIDRWKRDAGLDSSVSVNISPPQPGGRSMTVLSGERDACLGYTVQQWMCCVGRSLVHQLPQIRAGALRVLRRLLLAPCDMREFNRLQLAHLICRSLDVMLRNGEERVQALKLVRRMLIVAPDELRPAIV</sequence>
<keyword evidence="3" id="KW-1185">Reference proteome</keyword>
<dbReference type="GO" id="GO:0031932">
    <property type="term" value="C:TORC2 complex"/>
    <property type="evidence" value="ECO:0007669"/>
    <property type="project" value="InterPro"/>
</dbReference>
<feature type="domain" description="Rapamycin-insensitive companion of mTOR N-terminal" evidence="1">
    <location>
        <begin position="105"/>
        <end position="191"/>
    </location>
</feature>
<proteinExistence type="predicted"/>
<dbReference type="EnsemblMetazoa" id="AMAM018757-RA">
    <property type="protein sequence ID" value="AMAM018757-PA"/>
    <property type="gene ID" value="AMAM018757"/>
</dbReference>
<evidence type="ECO:0000313" key="2">
    <source>
        <dbReference type="EnsemblMetazoa" id="AMAM018757-PA"/>
    </source>
</evidence>
<dbReference type="PANTHER" id="PTHR13298">
    <property type="entry name" value="CYTOSOLIC REGULATOR PIANISSIMO"/>
    <property type="match status" value="1"/>
</dbReference>
<dbReference type="Proteomes" id="UP000075901">
    <property type="component" value="Unassembled WGS sequence"/>
</dbReference>
<organism evidence="2 3">
    <name type="scientific">Anopheles maculatus</name>
    <dbReference type="NCBI Taxonomy" id="74869"/>
    <lineage>
        <taxon>Eukaryota</taxon>
        <taxon>Metazoa</taxon>
        <taxon>Ecdysozoa</taxon>
        <taxon>Arthropoda</taxon>
        <taxon>Hexapoda</taxon>
        <taxon>Insecta</taxon>
        <taxon>Pterygota</taxon>
        <taxon>Neoptera</taxon>
        <taxon>Endopterygota</taxon>
        <taxon>Diptera</taxon>
        <taxon>Nematocera</taxon>
        <taxon>Culicoidea</taxon>
        <taxon>Culicidae</taxon>
        <taxon>Anophelinae</taxon>
        <taxon>Anopheles</taxon>
        <taxon>Anopheles maculatus group</taxon>
    </lineage>
</organism>
<protein>
    <recommendedName>
        <fullName evidence="1">Rapamycin-insensitive companion of mTOR N-terminal domain-containing protein</fullName>
    </recommendedName>
</protein>
<accession>A0A182T3A5</accession>
<evidence type="ECO:0000313" key="3">
    <source>
        <dbReference type="Proteomes" id="UP000075901"/>
    </source>
</evidence>
<dbReference type="PANTHER" id="PTHR13298:SF11">
    <property type="entry name" value="RAPAMYCIN-INSENSITIVE COMPANION OF MTOR"/>
    <property type="match status" value="1"/>
</dbReference>
<reference evidence="3" key="1">
    <citation type="submission" date="2013-09" db="EMBL/GenBank/DDBJ databases">
        <title>The Genome Sequence of Anopheles maculatus species B.</title>
        <authorList>
            <consortium name="The Broad Institute Genomics Platform"/>
            <person name="Neafsey D.E."/>
            <person name="Besansky N."/>
            <person name="Howell P."/>
            <person name="Walton C."/>
            <person name="Young S.K."/>
            <person name="Zeng Q."/>
            <person name="Gargeya S."/>
            <person name="Fitzgerald M."/>
            <person name="Haas B."/>
            <person name="Abouelleil A."/>
            <person name="Allen A.W."/>
            <person name="Alvarado L."/>
            <person name="Arachchi H.M."/>
            <person name="Berlin A.M."/>
            <person name="Chapman S.B."/>
            <person name="Gainer-Dewar J."/>
            <person name="Goldberg J."/>
            <person name="Griggs A."/>
            <person name="Gujja S."/>
            <person name="Hansen M."/>
            <person name="Howarth C."/>
            <person name="Imamovic A."/>
            <person name="Ireland A."/>
            <person name="Larimer J."/>
            <person name="McCowan C."/>
            <person name="Murphy C."/>
            <person name="Pearson M."/>
            <person name="Poon T.W."/>
            <person name="Priest M."/>
            <person name="Roberts A."/>
            <person name="Saif S."/>
            <person name="Shea T."/>
            <person name="Sisk P."/>
            <person name="Sykes S."/>
            <person name="Wortman J."/>
            <person name="Nusbaum C."/>
            <person name="Birren B."/>
        </authorList>
    </citation>
    <scope>NUCLEOTIDE SEQUENCE [LARGE SCALE GENOMIC DNA]</scope>
    <source>
        <strain evidence="3">maculatus3</strain>
    </source>
</reference>
<dbReference type="GO" id="GO:0043539">
    <property type="term" value="F:protein serine/threonine kinase activator activity"/>
    <property type="evidence" value="ECO:0007669"/>
    <property type="project" value="TreeGrafter"/>
</dbReference>
<dbReference type="GO" id="GO:0038203">
    <property type="term" value="P:TORC2 signaling"/>
    <property type="evidence" value="ECO:0007669"/>
    <property type="project" value="TreeGrafter"/>
</dbReference>
<dbReference type="InterPro" id="IPR028267">
    <property type="entry name" value="Pianissimo_N"/>
</dbReference>